<dbReference type="AlphaFoldDB" id="A0A1Z5KAQ0"/>
<dbReference type="InterPro" id="IPR040922">
    <property type="entry name" value="Ribosomal_mL59_dom"/>
</dbReference>
<dbReference type="OrthoDB" id="18529at2759"/>
<keyword evidence="4" id="KW-1185">Reference proteome</keyword>
<organism evidence="3 4">
    <name type="scientific">Fistulifera solaris</name>
    <name type="common">Oleaginous diatom</name>
    <dbReference type="NCBI Taxonomy" id="1519565"/>
    <lineage>
        <taxon>Eukaryota</taxon>
        <taxon>Sar</taxon>
        <taxon>Stramenopiles</taxon>
        <taxon>Ochrophyta</taxon>
        <taxon>Bacillariophyta</taxon>
        <taxon>Bacillariophyceae</taxon>
        <taxon>Bacillariophycidae</taxon>
        <taxon>Naviculales</taxon>
        <taxon>Naviculaceae</taxon>
        <taxon>Fistulifera</taxon>
    </lineage>
</organism>
<accession>A0A1Z5KAQ0</accession>
<feature type="region of interest" description="Disordered" evidence="1">
    <location>
        <begin position="88"/>
        <end position="109"/>
    </location>
</feature>
<sequence>MNSFSRAFSTSTTRFPSALKKLSQHGGDALKPSMRMVENKKVWIPPMVSRRKAAALRKEAIQNGSFGTFVADKGGWDPSWDLEMLGTSKGRFPSIRPPKLPRHQRNREERAKKIEQKLVGMDERIEEYYQAKHDAKPANTFENRHKALMQIKKK</sequence>
<dbReference type="Pfam" id="PF18126">
    <property type="entry name" value="Mitoc_mL59"/>
    <property type="match status" value="1"/>
</dbReference>
<dbReference type="Proteomes" id="UP000198406">
    <property type="component" value="Unassembled WGS sequence"/>
</dbReference>
<evidence type="ECO:0000259" key="2">
    <source>
        <dbReference type="Pfam" id="PF18126"/>
    </source>
</evidence>
<dbReference type="EMBL" id="BDSP01000199">
    <property type="protein sequence ID" value="GAX23242.1"/>
    <property type="molecule type" value="Genomic_DNA"/>
</dbReference>
<name>A0A1Z5KAQ0_FISSO</name>
<feature type="domain" description="Large ribosomal subunit protein mL59" evidence="2">
    <location>
        <begin position="29"/>
        <end position="128"/>
    </location>
</feature>
<gene>
    <name evidence="3" type="ORF">FisN_21Hu074</name>
</gene>
<evidence type="ECO:0000313" key="3">
    <source>
        <dbReference type="EMBL" id="GAX23242.1"/>
    </source>
</evidence>
<proteinExistence type="predicted"/>
<protein>
    <recommendedName>
        <fullName evidence="2">Large ribosomal subunit protein mL59 domain-containing protein</fullName>
    </recommendedName>
</protein>
<reference evidence="3 4" key="1">
    <citation type="journal article" date="2015" name="Plant Cell">
        <title>Oil accumulation by the oleaginous diatom Fistulifera solaris as revealed by the genome and transcriptome.</title>
        <authorList>
            <person name="Tanaka T."/>
            <person name="Maeda Y."/>
            <person name="Veluchamy A."/>
            <person name="Tanaka M."/>
            <person name="Abida H."/>
            <person name="Marechal E."/>
            <person name="Bowler C."/>
            <person name="Muto M."/>
            <person name="Sunaga Y."/>
            <person name="Tanaka M."/>
            <person name="Yoshino T."/>
            <person name="Taniguchi T."/>
            <person name="Fukuda Y."/>
            <person name="Nemoto M."/>
            <person name="Matsumoto M."/>
            <person name="Wong P.S."/>
            <person name="Aburatani S."/>
            <person name="Fujibuchi W."/>
        </authorList>
    </citation>
    <scope>NUCLEOTIDE SEQUENCE [LARGE SCALE GENOMIC DNA]</scope>
    <source>
        <strain evidence="3 4">JPCC DA0580</strain>
    </source>
</reference>
<comment type="caution">
    <text evidence="3">The sequence shown here is derived from an EMBL/GenBank/DDBJ whole genome shotgun (WGS) entry which is preliminary data.</text>
</comment>
<dbReference type="InParanoid" id="A0A1Z5KAQ0"/>
<evidence type="ECO:0000256" key="1">
    <source>
        <dbReference type="SAM" id="MobiDB-lite"/>
    </source>
</evidence>
<evidence type="ECO:0000313" key="4">
    <source>
        <dbReference type="Proteomes" id="UP000198406"/>
    </source>
</evidence>